<comment type="caution">
    <text evidence="1">The sequence shown here is derived from an EMBL/GenBank/DDBJ whole genome shotgun (WGS) entry which is preliminary data.</text>
</comment>
<organism evidence="1">
    <name type="scientific">marine sediment metagenome</name>
    <dbReference type="NCBI Taxonomy" id="412755"/>
    <lineage>
        <taxon>unclassified sequences</taxon>
        <taxon>metagenomes</taxon>
        <taxon>ecological metagenomes</taxon>
    </lineage>
</organism>
<feature type="non-terminal residue" evidence="1">
    <location>
        <position position="1"/>
    </location>
</feature>
<name>X1C964_9ZZZZ</name>
<dbReference type="AlphaFoldDB" id="X1C964"/>
<gene>
    <name evidence="1" type="ORF">S01H4_42697</name>
</gene>
<sequence length="103" mass="11648">GPDAKLDDYIIDNWQIRDNLPSNRVNNLIQAADGYLWLATANGLARFDGVRFTVYSKQMYSGLRSNYVFHVSEDKTGGLRIATQVGLTYFKDGKLTARSRKND</sequence>
<dbReference type="InterPro" id="IPR011110">
    <property type="entry name" value="Reg_prop"/>
</dbReference>
<protein>
    <submittedName>
        <fullName evidence="1">Uncharacterized protein</fullName>
    </submittedName>
</protein>
<evidence type="ECO:0000313" key="1">
    <source>
        <dbReference type="EMBL" id="GAG92943.1"/>
    </source>
</evidence>
<proteinExistence type="predicted"/>
<dbReference type="EMBL" id="BART01023474">
    <property type="protein sequence ID" value="GAG92943.1"/>
    <property type="molecule type" value="Genomic_DNA"/>
</dbReference>
<dbReference type="InterPro" id="IPR015943">
    <property type="entry name" value="WD40/YVTN_repeat-like_dom_sf"/>
</dbReference>
<dbReference type="Pfam" id="PF07494">
    <property type="entry name" value="Reg_prop"/>
    <property type="match status" value="1"/>
</dbReference>
<accession>X1C964</accession>
<reference evidence="1" key="1">
    <citation type="journal article" date="2014" name="Front. Microbiol.">
        <title>High frequency of phylogenetically diverse reductive dehalogenase-homologous genes in deep subseafloor sedimentary metagenomes.</title>
        <authorList>
            <person name="Kawai M."/>
            <person name="Futagami T."/>
            <person name="Toyoda A."/>
            <person name="Takaki Y."/>
            <person name="Nishi S."/>
            <person name="Hori S."/>
            <person name="Arai W."/>
            <person name="Tsubouchi T."/>
            <person name="Morono Y."/>
            <person name="Uchiyama I."/>
            <person name="Ito T."/>
            <person name="Fujiyama A."/>
            <person name="Inagaki F."/>
            <person name="Takami H."/>
        </authorList>
    </citation>
    <scope>NUCLEOTIDE SEQUENCE</scope>
    <source>
        <strain evidence="1">Expedition CK06-06</strain>
    </source>
</reference>
<dbReference type="Gene3D" id="2.130.10.10">
    <property type="entry name" value="YVTN repeat-like/Quinoprotein amine dehydrogenase"/>
    <property type="match status" value="1"/>
</dbReference>